<feature type="compositionally biased region" description="Polar residues" evidence="1">
    <location>
        <begin position="230"/>
        <end position="249"/>
    </location>
</feature>
<evidence type="ECO:0000313" key="2">
    <source>
        <dbReference type="EMBL" id="PIK51257.1"/>
    </source>
</evidence>
<keyword evidence="3" id="KW-1185">Reference proteome</keyword>
<feature type="compositionally biased region" description="Polar residues" evidence="1">
    <location>
        <begin position="36"/>
        <end position="51"/>
    </location>
</feature>
<dbReference type="EMBL" id="MRZV01000382">
    <property type="protein sequence ID" value="PIK51257.1"/>
    <property type="molecule type" value="Genomic_DNA"/>
</dbReference>
<dbReference type="Proteomes" id="UP000230750">
    <property type="component" value="Unassembled WGS sequence"/>
</dbReference>
<feature type="region of interest" description="Disordered" evidence="1">
    <location>
        <begin position="72"/>
        <end position="94"/>
    </location>
</feature>
<evidence type="ECO:0000256" key="1">
    <source>
        <dbReference type="SAM" id="MobiDB-lite"/>
    </source>
</evidence>
<comment type="caution">
    <text evidence="2">The sequence shown here is derived from an EMBL/GenBank/DDBJ whole genome shotgun (WGS) entry which is preliminary data.</text>
</comment>
<name>A0A2G8KTD4_STIJA</name>
<sequence length="282" mass="31209">MGSAAIASKHQSQLAGNFIWHVFPAKTIPKRRNKPSTENGKTSKPTGSLAKSSVDGEMINFDKHLEDIFGPFTKTKPDIDRQTASNSDDSKSDDSKFDLVVLLSAEDLHSNHKGMSTSIPSFDDQLDSLADDIDDALTGHDDVMKAIRGHSLTRVDSSVGIMDPGGELRKKGSAIEPLPGVIPIRVNWSDPEKIMRQERLLHKTFEAKIKSLQDVTINIVQEPHAEVDVKNTQTSTGSGDSHDSITPNEPVTKPKPIIIQFEYSNEELELMRSIEKEYGWQH</sequence>
<organism evidence="2 3">
    <name type="scientific">Stichopus japonicus</name>
    <name type="common">Sea cucumber</name>
    <dbReference type="NCBI Taxonomy" id="307972"/>
    <lineage>
        <taxon>Eukaryota</taxon>
        <taxon>Metazoa</taxon>
        <taxon>Echinodermata</taxon>
        <taxon>Eleutherozoa</taxon>
        <taxon>Echinozoa</taxon>
        <taxon>Holothuroidea</taxon>
        <taxon>Aspidochirotacea</taxon>
        <taxon>Aspidochirotida</taxon>
        <taxon>Stichopodidae</taxon>
        <taxon>Apostichopus</taxon>
    </lineage>
</organism>
<gene>
    <name evidence="2" type="ORF">BSL78_11860</name>
</gene>
<dbReference type="AlphaFoldDB" id="A0A2G8KTD4"/>
<feature type="region of interest" description="Disordered" evidence="1">
    <location>
        <begin position="27"/>
        <end position="54"/>
    </location>
</feature>
<reference evidence="2 3" key="1">
    <citation type="journal article" date="2017" name="PLoS Biol.">
        <title>The sea cucumber genome provides insights into morphological evolution and visceral regeneration.</title>
        <authorList>
            <person name="Zhang X."/>
            <person name="Sun L."/>
            <person name="Yuan J."/>
            <person name="Sun Y."/>
            <person name="Gao Y."/>
            <person name="Zhang L."/>
            <person name="Li S."/>
            <person name="Dai H."/>
            <person name="Hamel J.F."/>
            <person name="Liu C."/>
            <person name="Yu Y."/>
            <person name="Liu S."/>
            <person name="Lin W."/>
            <person name="Guo K."/>
            <person name="Jin S."/>
            <person name="Xu P."/>
            <person name="Storey K.B."/>
            <person name="Huan P."/>
            <person name="Zhang T."/>
            <person name="Zhou Y."/>
            <person name="Zhang J."/>
            <person name="Lin C."/>
            <person name="Li X."/>
            <person name="Xing L."/>
            <person name="Huo D."/>
            <person name="Sun M."/>
            <person name="Wang L."/>
            <person name="Mercier A."/>
            <person name="Li F."/>
            <person name="Yang H."/>
            <person name="Xiang J."/>
        </authorList>
    </citation>
    <scope>NUCLEOTIDE SEQUENCE [LARGE SCALE GENOMIC DNA]</scope>
    <source>
        <strain evidence="2">Shaxun</strain>
        <tissue evidence="2">Muscle</tissue>
    </source>
</reference>
<evidence type="ECO:0000313" key="3">
    <source>
        <dbReference type="Proteomes" id="UP000230750"/>
    </source>
</evidence>
<dbReference type="OrthoDB" id="10663645at2759"/>
<protein>
    <submittedName>
        <fullName evidence="2">Uncharacterized protein</fullName>
    </submittedName>
</protein>
<proteinExistence type="predicted"/>
<feature type="region of interest" description="Disordered" evidence="1">
    <location>
        <begin position="228"/>
        <end position="252"/>
    </location>
</feature>
<accession>A0A2G8KTD4</accession>